<keyword evidence="2 4" id="KW-0808">Transferase</keyword>
<dbReference type="InterPro" id="IPR020616">
    <property type="entry name" value="Thiolase_N"/>
</dbReference>
<evidence type="ECO:0000256" key="5">
    <source>
        <dbReference type="SAM" id="Phobius"/>
    </source>
</evidence>
<dbReference type="EC" id="2.3.1.16" evidence="8"/>
<feature type="domain" description="Thiolase N-terminal" evidence="6">
    <location>
        <begin position="7"/>
        <end position="219"/>
    </location>
</feature>
<dbReference type="InterPro" id="IPR020617">
    <property type="entry name" value="Thiolase_C"/>
</dbReference>
<dbReference type="GO" id="GO:0003988">
    <property type="term" value="F:acetyl-CoA C-acyltransferase activity"/>
    <property type="evidence" value="ECO:0007669"/>
    <property type="project" value="UniProtKB-EC"/>
</dbReference>
<dbReference type="PANTHER" id="PTHR43365:SF1">
    <property type="entry name" value="ACETYL-COA C-ACYLTRANSFERASE"/>
    <property type="match status" value="1"/>
</dbReference>
<evidence type="ECO:0000256" key="4">
    <source>
        <dbReference type="RuleBase" id="RU003557"/>
    </source>
</evidence>
<dbReference type="Pfam" id="PF00108">
    <property type="entry name" value="Thiolase_N"/>
    <property type="match status" value="1"/>
</dbReference>
<organism evidence="8 9">
    <name type="scientific">Nocardioides flavescens</name>
    <dbReference type="NCBI Taxonomy" id="2691959"/>
    <lineage>
        <taxon>Bacteria</taxon>
        <taxon>Bacillati</taxon>
        <taxon>Actinomycetota</taxon>
        <taxon>Actinomycetes</taxon>
        <taxon>Propionibacteriales</taxon>
        <taxon>Nocardioidaceae</taxon>
        <taxon>Nocardioides</taxon>
    </lineage>
</organism>
<evidence type="ECO:0000313" key="9">
    <source>
        <dbReference type="Proteomes" id="UP000473325"/>
    </source>
</evidence>
<evidence type="ECO:0000259" key="7">
    <source>
        <dbReference type="Pfam" id="PF02803"/>
    </source>
</evidence>
<gene>
    <name evidence="8" type="ORF">GRQ65_21115</name>
</gene>
<dbReference type="PIRSF" id="PIRSF000429">
    <property type="entry name" value="Ac-CoA_Ac_transf"/>
    <property type="match status" value="1"/>
</dbReference>
<dbReference type="Gene3D" id="3.40.47.10">
    <property type="match status" value="1"/>
</dbReference>
<reference evidence="8 9" key="1">
    <citation type="submission" date="2019-12" db="EMBL/GenBank/DDBJ databases">
        <authorList>
            <person name="Kun Z."/>
        </authorList>
    </citation>
    <scope>NUCLEOTIDE SEQUENCE [LARGE SCALE GENOMIC DNA]</scope>
    <source>
        <strain evidence="8 9">YIM 123512</strain>
    </source>
</reference>
<dbReference type="AlphaFoldDB" id="A0A6L7F448"/>
<dbReference type="InterPro" id="IPR020613">
    <property type="entry name" value="Thiolase_CS"/>
</dbReference>
<proteinExistence type="inferred from homology"/>
<dbReference type="PROSITE" id="PS00737">
    <property type="entry name" value="THIOLASE_2"/>
    <property type="match status" value="1"/>
</dbReference>
<keyword evidence="3 4" id="KW-0012">Acyltransferase</keyword>
<evidence type="ECO:0000313" key="8">
    <source>
        <dbReference type="EMBL" id="MXG92049.1"/>
    </source>
</evidence>
<keyword evidence="9" id="KW-1185">Reference proteome</keyword>
<comment type="caution">
    <text evidence="8">The sequence shown here is derived from an EMBL/GenBank/DDBJ whole genome shotgun (WGS) entry which is preliminary data.</text>
</comment>
<comment type="similarity">
    <text evidence="1 4">Belongs to the thiolase-like superfamily. Thiolase family.</text>
</comment>
<evidence type="ECO:0000256" key="1">
    <source>
        <dbReference type="ARBA" id="ARBA00010982"/>
    </source>
</evidence>
<name>A0A6L7F448_9ACTN</name>
<dbReference type="InterPro" id="IPR016039">
    <property type="entry name" value="Thiolase-like"/>
</dbReference>
<dbReference type="Proteomes" id="UP000473325">
    <property type="component" value="Unassembled WGS sequence"/>
</dbReference>
<keyword evidence="5" id="KW-0472">Membrane</keyword>
<keyword evidence="5" id="KW-0812">Transmembrane</keyword>
<dbReference type="SUPFAM" id="SSF53901">
    <property type="entry name" value="Thiolase-like"/>
    <property type="match status" value="2"/>
</dbReference>
<dbReference type="InterPro" id="IPR002155">
    <property type="entry name" value="Thiolase"/>
</dbReference>
<evidence type="ECO:0000256" key="3">
    <source>
        <dbReference type="ARBA" id="ARBA00023315"/>
    </source>
</evidence>
<dbReference type="CDD" id="cd00751">
    <property type="entry name" value="thiolase"/>
    <property type="match status" value="1"/>
</dbReference>
<sequence>MSEAYVYDAIRTPRARVRRDGGTLAGVPAYDLLAGLLRELSARGVPAEAVDDVVMGVSTTVGEQAGDLARVAVMRAGWPDEVPAGVVSRMCCSGLDALAGGAAQVRSGMAEMVVVGGAESMSRVPMLSDKPAFALDADLGDATGFVTIGVSADLTAHRHGFSRTELDAFAVRSHTRAAEARWDCVVPVEVDGEVLLKADEGARPDTTLEGLAAMPTLFGDDPLWARVEARFPGTTRPPEGLHTVATAPQMCDGASAAVIGSLAAGELLGRAPLARVAAWAHTAVRSPGLDGTLEAARTVMQRAGIGVEDLAVAELNESFSVSPLLLQRDLGLPDDIVNAQGGAVALGHPLGASGGILLAHATELLRRNGGGWGLLVIPAALGVAMAVVIEGLPG</sequence>
<keyword evidence="5" id="KW-1133">Transmembrane helix</keyword>
<dbReference type="RefSeq" id="WP_160879982.1">
    <property type="nucleotide sequence ID" value="NZ_WUEK01000017.1"/>
</dbReference>
<dbReference type="EMBL" id="WUEK01000017">
    <property type="protein sequence ID" value="MXG92049.1"/>
    <property type="molecule type" value="Genomic_DNA"/>
</dbReference>
<evidence type="ECO:0000256" key="2">
    <source>
        <dbReference type="ARBA" id="ARBA00022679"/>
    </source>
</evidence>
<feature type="transmembrane region" description="Helical" evidence="5">
    <location>
        <begin position="372"/>
        <end position="392"/>
    </location>
</feature>
<dbReference type="Pfam" id="PF02803">
    <property type="entry name" value="Thiolase_C"/>
    <property type="match status" value="1"/>
</dbReference>
<dbReference type="PANTHER" id="PTHR43365">
    <property type="entry name" value="BLR7806 PROTEIN"/>
    <property type="match status" value="1"/>
</dbReference>
<accession>A0A6L7F448</accession>
<dbReference type="NCBIfam" id="TIGR01930">
    <property type="entry name" value="AcCoA-C-Actrans"/>
    <property type="match status" value="1"/>
</dbReference>
<feature type="domain" description="Thiolase C-terminal" evidence="7">
    <location>
        <begin position="272"/>
        <end position="390"/>
    </location>
</feature>
<evidence type="ECO:0000259" key="6">
    <source>
        <dbReference type="Pfam" id="PF00108"/>
    </source>
</evidence>
<protein>
    <submittedName>
        <fullName evidence="8">Acetyl-CoA C-acyltransferase</fullName>
        <ecNumber evidence="8">2.3.1.16</ecNumber>
    </submittedName>
</protein>